<dbReference type="GO" id="GO:0003884">
    <property type="term" value="F:D-amino-acid oxidase activity"/>
    <property type="evidence" value="ECO:0007669"/>
    <property type="project" value="UniProtKB-EC"/>
</dbReference>
<dbReference type="SUPFAM" id="SSF51971">
    <property type="entry name" value="Nucleotide-binding domain"/>
    <property type="match status" value="1"/>
</dbReference>
<evidence type="ECO:0000256" key="1">
    <source>
        <dbReference type="ARBA" id="ARBA00001974"/>
    </source>
</evidence>
<dbReference type="InterPro" id="IPR006076">
    <property type="entry name" value="FAD-dep_OxRdtase"/>
</dbReference>
<dbReference type="InterPro" id="IPR023209">
    <property type="entry name" value="DAO"/>
</dbReference>
<evidence type="ECO:0000313" key="9">
    <source>
        <dbReference type="EMBL" id="MBB5077970.1"/>
    </source>
</evidence>
<keyword evidence="5 9" id="KW-0560">Oxidoreductase</keyword>
<sequence>MTEIIRKRAERVLVIGAGVSGLTTALSLSRAGFEVVVAAEKDASQCVSVVAGALWEWPPAVCGYHHDQISLSRSKGWCMESYEIFDGLAADPSTGVFMRVSNFYFTHRVEQHVHDQNKMNELAVRVRGFERDPGLASANGVNPTYGIMDAYRHLAPMIDTDTYTGWLLRQAEEAGVKVVRARVSGLLREQERELHQAYGVDAIVNCTGLGAAELHGVPMYPLRGALVRVLNDGTRIPKIEEAHCVSHDERNGDEQDIVFIVPRGENLVVLGGLAEPDQWSTDINLDNHQPVRDMYNRCVQFMPAIGKAEIDPVEPVRAGLRPFRKQNVCLESEPGTRIVHNYAHGGAGFSFSWGCARETVDMVKSFTI</sequence>
<feature type="binding site" evidence="7">
    <location>
        <position position="183"/>
    </location>
    <ligand>
        <name>FAD</name>
        <dbReference type="ChEBI" id="CHEBI:57692"/>
    </ligand>
</feature>
<feature type="binding site" evidence="7">
    <location>
        <position position="321"/>
    </location>
    <ligand>
        <name>D-dopa</name>
        <dbReference type="ChEBI" id="CHEBI:149689"/>
    </ligand>
</feature>
<comment type="cofactor">
    <cofactor evidence="1 7">
        <name>FAD</name>
        <dbReference type="ChEBI" id="CHEBI:57692"/>
    </cofactor>
</comment>
<dbReference type="Pfam" id="PF01266">
    <property type="entry name" value="DAO"/>
    <property type="match status" value="1"/>
</dbReference>
<gene>
    <name evidence="9" type="ORF">HNR40_003445</name>
</gene>
<dbReference type="AlphaFoldDB" id="A0A7W8A1V3"/>
<evidence type="ECO:0000259" key="8">
    <source>
        <dbReference type="Pfam" id="PF01266"/>
    </source>
</evidence>
<evidence type="ECO:0000256" key="6">
    <source>
        <dbReference type="ARBA" id="ARBA00049547"/>
    </source>
</evidence>
<keyword evidence="3" id="KW-0285">Flavoprotein</keyword>
<evidence type="ECO:0000256" key="3">
    <source>
        <dbReference type="ARBA" id="ARBA00022630"/>
    </source>
</evidence>
<evidence type="ECO:0000256" key="5">
    <source>
        <dbReference type="ARBA" id="ARBA00023002"/>
    </source>
</evidence>
<dbReference type="Gene3D" id="3.30.9.10">
    <property type="entry name" value="D-Amino Acid Oxidase, subunit A, domain 2"/>
    <property type="match status" value="1"/>
</dbReference>
<organism evidence="9 10">
    <name type="scientific">Nonomuraea endophytica</name>
    <dbReference type="NCBI Taxonomy" id="714136"/>
    <lineage>
        <taxon>Bacteria</taxon>
        <taxon>Bacillati</taxon>
        <taxon>Actinomycetota</taxon>
        <taxon>Actinomycetes</taxon>
        <taxon>Streptosporangiales</taxon>
        <taxon>Streptosporangiaceae</taxon>
        <taxon>Nonomuraea</taxon>
    </lineage>
</organism>
<feature type="domain" description="FAD dependent oxidoreductase" evidence="8">
    <location>
        <begin position="11"/>
        <end position="362"/>
    </location>
</feature>
<dbReference type="PANTHER" id="PTHR11530">
    <property type="entry name" value="D-AMINO ACID OXIDASE"/>
    <property type="match status" value="1"/>
</dbReference>
<comment type="caution">
    <text evidence="9">The sequence shown here is derived from an EMBL/GenBank/DDBJ whole genome shotgun (WGS) entry which is preliminary data.</text>
</comment>
<dbReference type="GO" id="GO:0019478">
    <property type="term" value="P:D-amino acid catabolic process"/>
    <property type="evidence" value="ECO:0007669"/>
    <property type="project" value="TreeGrafter"/>
</dbReference>
<feature type="binding site" evidence="7">
    <location>
        <position position="207"/>
    </location>
    <ligand>
        <name>FAD</name>
        <dbReference type="ChEBI" id="CHEBI:57692"/>
    </ligand>
</feature>
<dbReference type="GO" id="GO:0071949">
    <property type="term" value="F:FAD binding"/>
    <property type="evidence" value="ECO:0007669"/>
    <property type="project" value="InterPro"/>
</dbReference>
<dbReference type="PANTHER" id="PTHR11530:SF25">
    <property type="entry name" value="FAD DEPENDENT OXIDOREDUCTASE DOMAIN-CONTAINING PROTEIN"/>
    <property type="match status" value="1"/>
</dbReference>
<keyword evidence="10" id="KW-1185">Reference proteome</keyword>
<comment type="similarity">
    <text evidence="2">Belongs to the DAMOX/DASOX family.</text>
</comment>
<dbReference type="EC" id="1.4.3.3" evidence="9"/>
<proteinExistence type="inferred from homology"/>
<dbReference type="SUPFAM" id="SSF54373">
    <property type="entry name" value="FAD-linked reductases, C-terminal domain"/>
    <property type="match status" value="1"/>
</dbReference>
<keyword evidence="4 7" id="KW-0274">FAD</keyword>
<protein>
    <submittedName>
        <fullName evidence="9">D-amino-acid oxidase</fullName>
        <ecNumber evidence="9">1.4.3.3</ecNumber>
    </submittedName>
</protein>
<dbReference type="Gene3D" id="3.40.50.720">
    <property type="entry name" value="NAD(P)-binding Rossmann-like Domain"/>
    <property type="match status" value="1"/>
</dbReference>
<dbReference type="Proteomes" id="UP000568380">
    <property type="component" value="Unassembled WGS sequence"/>
</dbReference>
<evidence type="ECO:0000256" key="7">
    <source>
        <dbReference type="PIRSR" id="PIRSR000189-1"/>
    </source>
</evidence>
<accession>A0A7W8A1V3</accession>
<feature type="binding site" evidence="7">
    <location>
        <position position="346"/>
    </location>
    <ligand>
        <name>D-dopa</name>
        <dbReference type="ChEBI" id="CHEBI:149689"/>
    </ligand>
</feature>
<evidence type="ECO:0000313" key="10">
    <source>
        <dbReference type="Proteomes" id="UP000568380"/>
    </source>
</evidence>
<dbReference type="EMBL" id="JACHIN010000004">
    <property type="protein sequence ID" value="MBB5077970.1"/>
    <property type="molecule type" value="Genomic_DNA"/>
</dbReference>
<evidence type="ECO:0000256" key="2">
    <source>
        <dbReference type="ARBA" id="ARBA00006730"/>
    </source>
</evidence>
<comment type="catalytic activity">
    <reaction evidence="6">
        <text>a D-alpha-amino acid + O2 + H2O = a 2-oxocarboxylate + H2O2 + NH4(+)</text>
        <dbReference type="Rhea" id="RHEA:21816"/>
        <dbReference type="ChEBI" id="CHEBI:15377"/>
        <dbReference type="ChEBI" id="CHEBI:15379"/>
        <dbReference type="ChEBI" id="CHEBI:16240"/>
        <dbReference type="ChEBI" id="CHEBI:28938"/>
        <dbReference type="ChEBI" id="CHEBI:35179"/>
        <dbReference type="ChEBI" id="CHEBI:59871"/>
        <dbReference type="EC" id="1.4.3.3"/>
    </reaction>
    <physiologicalReaction direction="left-to-right" evidence="6">
        <dbReference type="Rhea" id="RHEA:21817"/>
    </physiologicalReaction>
</comment>
<dbReference type="RefSeq" id="WP_184962289.1">
    <property type="nucleotide sequence ID" value="NZ_JACHIN010000004.1"/>
</dbReference>
<dbReference type="PIRSF" id="PIRSF000189">
    <property type="entry name" value="D-aa_oxidase"/>
    <property type="match status" value="1"/>
</dbReference>
<dbReference type="GO" id="GO:0005737">
    <property type="term" value="C:cytoplasm"/>
    <property type="evidence" value="ECO:0007669"/>
    <property type="project" value="TreeGrafter"/>
</dbReference>
<evidence type="ECO:0000256" key="4">
    <source>
        <dbReference type="ARBA" id="ARBA00022827"/>
    </source>
</evidence>
<reference evidence="9 10" key="1">
    <citation type="submission" date="2020-08" db="EMBL/GenBank/DDBJ databases">
        <title>Genomic Encyclopedia of Type Strains, Phase IV (KMG-IV): sequencing the most valuable type-strain genomes for metagenomic binning, comparative biology and taxonomic classification.</title>
        <authorList>
            <person name="Goeker M."/>
        </authorList>
    </citation>
    <scope>NUCLEOTIDE SEQUENCE [LARGE SCALE GENOMIC DNA]</scope>
    <source>
        <strain evidence="9 10">DSM 45385</strain>
    </source>
</reference>
<name>A0A7W8A1V3_9ACTN</name>